<evidence type="ECO:0000256" key="1">
    <source>
        <dbReference type="SAM" id="Phobius"/>
    </source>
</evidence>
<keyword evidence="1" id="KW-0472">Membrane</keyword>
<gene>
    <name evidence="2" type="ORF">F5147DRAFT_678094</name>
</gene>
<dbReference type="GeneID" id="64698444"/>
<reference evidence="2" key="1">
    <citation type="journal article" date="2020" name="New Phytol.">
        <title>Comparative genomics reveals dynamic genome evolution in host specialist ectomycorrhizal fungi.</title>
        <authorList>
            <person name="Lofgren L.A."/>
            <person name="Nguyen N.H."/>
            <person name="Vilgalys R."/>
            <person name="Ruytinx J."/>
            <person name="Liao H.L."/>
            <person name="Branco S."/>
            <person name="Kuo A."/>
            <person name="LaButti K."/>
            <person name="Lipzen A."/>
            <person name="Andreopoulos W."/>
            <person name="Pangilinan J."/>
            <person name="Riley R."/>
            <person name="Hundley H."/>
            <person name="Na H."/>
            <person name="Barry K."/>
            <person name="Grigoriev I.V."/>
            <person name="Stajich J.E."/>
            <person name="Kennedy P.G."/>
        </authorList>
    </citation>
    <scope>NUCLEOTIDE SEQUENCE</scope>
    <source>
        <strain evidence="2">FC423</strain>
    </source>
</reference>
<keyword evidence="1" id="KW-0812">Transmembrane</keyword>
<dbReference type="EMBL" id="JABBWM010000010">
    <property type="protein sequence ID" value="KAG2114144.1"/>
    <property type="molecule type" value="Genomic_DNA"/>
</dbReference>
<dbReference type="AlphaFoldDB" id="A0A9P7FEL7"/>
<dbReference type="RefSeq" id="XP_041296257.1">
    <property type="nucleotide sequence ID" value="XM_041436185.1"/>
</dbReference>
<proteinExistence type="predicted"/>
<evidence type="ECO:0000313" key="3">
    <source>
        <dbReference type="Proteomes" id="UP000823399"/>
    </source>
</evidence>
<name>A0A9P7FEL7_9AGAM</name>
<dbReference type="Proteomes" id="UP000823399">
    <property type="component" value="Unassembled WGS sequence"/>
</dbReference>
<feature type="transmembrane region" description="Helical" evidence="1">
    <location>
        <begin position="45"/>
        <end position="67"/>
    </location>
</feature>
<keyword evidence="3" id="KW-1185">Reference proteome</keyword>
<protein>
    <submittedName>
        <fullName evidence="2">Uncharacterized protein</fullName>
    </submittedName>
</protein>
<comment type="caution">
    <text evidence="2">The sequence shown here is derived from an EMBL/GenBank/DDBJ whole genome shotgun (WGS) entry which is preliminary data.</text>
</comment>
<evidence type="ECO:0000313" key="2">
    <source>
        <dbReference type="EMBL" id="KAG2114144.1"/>
    </source>
</evidence>
<accession>A0A9P7FEL7</accession>
<organism evidence="2 3">
    <name type="scientific">Suillus discolor</name>
    <dbReference type="NCBI Taxonomy" id="1912936"/>
    <lineage>
        <taxon>Eukaryota</taxon>
        <taxon>Fungi</taxon>
        <taxon>Dikarya</taxon>
        <taxon>Basidiomycota</taxon>
        <taxon>Agaricomycotina</taxon>
        <taxon>Agaricomycetes</taxon>
        <taxon>Agaricomycetidae</taxon>
        <taxon>Boletales</taxon>
        <taxon>Suillineae</taxon>
        <taxon>Suillaceae</taxon>
        <taxon>Suillus</taxon>
    </lineage>
</organism>
<keyword evidence="1" id="KW-1133">Transmembrane helix</keyword>
<feature type="transmembrane region" description="Helical" evidence="1">
    <location>
        <begin position="12"/>
        <end position="39"/>
    </location>
</feature>
<sequence>MACLSPLLHLLVFFYTCYFPRGCCVLYLPCCCAALLALLWLGLDILFICILSLSFLSVIFFCCFALVTCL</sequence>